<feature type="domain" description="Fatty acyl-CoA reductase C-terminal" evidence="10">
    <location>
        <begin position="358"/>
        <end position="449"/>
    </location>
</feature>
<dbReference type="PANTHER" id="PTHR11011">
    <property type="entry name" value="MALE STERILITY PROTEIN 2-RELATED"/>
    <property type="match status" value="1"/>
</dbReference>
<dbReference type="PANTHER" id="PTHR11011:SF45">
    <property type="entry name" value="FATTY ACYL-COA REDUCTASE CG8306-RELATED"/>
    <property type="match status" value="1"/>
</dbReference>
<dbReference type="SUPFAM" id="SSF51735">
    <property type="entry name" value="NAD(P)-binding Rossmann-fold domains"/>
    <property type="match status" value="1"/>
</dbReference>
<dbReference type="FunFam" id="3.40.50.720:FF:000143">
    <property type="entry name" value="Fatty acyl-CoA reductase"/>
    <property type="match status" value="1"/>
</dbReference>
<evidence type="ECO:0000256" key="6">
    <source>
        <dbReference type="ARBA" id="ARBA00023098"/>
    </source>
</evidence>
<evidence type="ECO:0000259" key="11">
    <source>
        <dbReference type="Pfam" id="PF07993"/>
    </source>
</evidence>
<evidence type="ECO:0000259" key="10">
    <source>
        <dbReference type="Pfam" id="PF03015"/>
    </source>
</evidence>
<dbReference type="CDD" id="cd05236">
    <property type="entry name" value="FAR-N_SDR_e"/>
    <property type="match status" value="1"/>
</dbReference>
<evidence type="ECO:0000256" key="9">
    <source>
        <dbReference type="RuleBase" id="RU363097"/>
    </source>
</evidence>
<dbReference type="GO" id="GO:0102965">
    <property type="term" value="F:alcohol-forming long-chain fatty acyl-CoA reductase activity"/>
    <property type="evidence" value="ECO:0007669"/>
    <property type="project" value="UniProtKB-EC"/>
</dbReference>
<dbReference type="InterPro" id="IPR026055">
    <property type="entry name" value="FAR"/>
</dbReference>
<dbReference type="GeneID" id="106169022"/>
<sequence>MQSVPEFYQGRNVFMTGATGFIGKVLIEKLLRSCPDVGTLYILVRPKRGQAVQDRLTELVKSKVFNKLRSEQPNFSDKLCGISGDMMEPEFGISAEDQQLLIDNVNIVFHSAATVRFDEVLRVALEMNTIAIKKMITLCRKIKNLDVFLHVSTAYANCDRHFIEEVVYPPPCDPNKLIEAAEWMTDEMLNKITPQLIGDKPNTYTYTKQLAEHILVTEAKDLPLAIVRPSIVGAAWREPVSGWIDNLNGPGGLYVAAGKGLLKISKGDPNAVADIIPVDLCVNMIIAAAWHTVVHKPKEVLIYHTTIGNENPVTWGEMEPLVMKYWKSYPLDNCFRRPKTVLMTKDGWLHNYWVVVSHLIPAYLTDLGLRCIGQKPRMVRIFEKVHKIMGTLEYFTHRQWEWTHHNRDVLLSKLSAEDKKTFYLDPRPLHWPSYIEGYCLGAKMYTLQEDLSGLPAARAHIRKLRNIRYTFNTIVVVILWRLLVARSQIARNLWFFIMGLVFKFVQNFHITSTIQR</sequence>
<dbReference type="OMA" id="VWKMIET"/>
<keyword evidence="4 9" id="KW-0812">Transmembrane</keyword>
<accession>A0A1S3IZY5</accession>
<keyword evidence="7 9" id="KW-0472">Membrane</keyword>
<dbReference type="CDD" id="cd09071">
    <property type="entry name" value="FAR_C"/>
    <property type="match status" value="1"/>
</dbReference>
<protein>
    <recommendedName>
        <fullName evidence="9">Fatty acyl-CoA reductase</fullName>
        <ecNumber evidence="9">1.2.1.84</ecNumber>
    </recommendedName>
</protein>
<evidence type="ECO:0000313" key="13">
    <source>
        <dbReference type="RefSeq" id="XP_013403762.1"/>
    </source>
</evidence>
<dbReference type="EC" id="1.2.1.84" evidence="9"/>
<feature type="transmembrane region" description="Helical" evidence="9">
    <location>
        <begin position="493"/>
        <end position="510"/>
    </location>
</feature>
<feature type="domain" description="Thioester reductase (TE)" evidence="11">
    <location>
        <begin position="16"/>
        <end position="285"/>
    </location>
</feature>
<keyword evidence="9" id="KW-0560">Oxidoreductase</keyword>
<comment type="function">
    <text evidence="9">Catalyzes the reduction of fatty acyl-CoA to fatty alcohols.</text>
</comment>
<evidence type="ECO:0000256" key="3">
    <source>
        <dbReference type="ARBA" id="ARBA00022516"/>
    </source>
</evidence>
<dbReference type="GO" id="GO:0080019">
    <property type="term" value="F:alcohol-forming very long-chain fatty acyl-CoA reductase activity"/>
    <property type="evidence" value="ECO:0007669"/>
    <property type="project" value="InterPro"/>
</dbReference>
<dbReference type="STRING" id="7574.A0A1S3IZY5"/>
<keyword evidence="3 9" id="KW-0444">Lipid biosynthesis</keyword>
<proteinExistence type="inferred from homology"/>
<keyword evidence="12" id="KW-1185">Reference proteome</keyword>
<dbReference type="OrthoDB" id="429813at2759"/>
<comment type="catalytic activity">
    <reaction evidence="8 9">
        <text>a long-chain fatty acyl-CoA + 2 NADPH + 2 H(+) = a long-chain primary fatty alcohol + 2 NADP(+) + CoA</text>
        <dbReference type="Rhea" id="RHEA:52716"/>
        <dbReference type="ChEBI" id="CHEBI:15378"/>
        <dbReference type="ChEBI" id="CHEBI:57287"/>
        <dbReference type="ChEBI" id="CHEBI:57783"/>
        <dbReference type="ChEBI" id="CHEBI:58349"/>
        <dbReference type="ChEBI" id="CHEBI:77396"/>
        <dbReference type="ChEBI" id="CHEBI:83139"/>
        <dbReference type="EC" id="1.2.1.84"/>
    </reaction>
</comment>
<dbReference type="InterPro" id="IPR036291">
    <property type="entry name" value="NAD(P)-bd_dom_sf"/>
</dbReference>
<dbReference type="GO" id="GO:0035336">
    <property type="term" value="P:long-chain fatty-acyl-CoA metabolic process"/>
    <property type="evidence" value="ECO:0007669"/>
    <property type="project" value="TreeGrafter"/>
</dbReference>
<dbReference type="InterPro" id="IPR033640">
    <property type="entry name" value="FAR_C"/>
</dbReference>
<dbReference type="AlphaFoldDB" id="A0A1S3IZY5"/>
<gene>
    <name evidence="13" type="primary">LOC106169022</name>
</gene>
<reference evidence="13" key="1">
    <citation type="submission" date="2025-08" db="UniProtKB">
        <authorList>
            <consortium name="RefSeq"/>
        </authorList>
    </citation>
    <scope>IDENTIFICATION</scope>
    <source>
        <tissue evidence="13">Gonads</tissue>
    </source>
</reference>
<evidence type="ECO:0000256" key="2">
    <source>
        <dbReference type="ARBA" id="ARBA00005928"/>
    </source>
</evidence>
<name>A0A1S3IZY5_LINAN</name>
<evidence type="ECO:0000256" key="4">
    <source>
        <dbReference type="ARBA" id="ARBA00022692"/>
    </source>
</evidence>
<evidence type="ECO:0000256" key="7">
    <source>
        <dbReference type="ARBA" id="ARBA00023136"/>
    </source>
</evidence>
<dbReference type="Pfam" id="PF03015">
    <property type="entry name" value="Sterile"/>
    <property type="match status" value="1"/>
</dbReference>
<dbReference type="InterPro" id="IPR013120">
    <property type="entry name" value="FAR_NAD-bd"/>
</dbReference>
<keyword evidence="5 9" id="KW-1133">Transmembrane helix</keyword>
<dbReference type="InParanoid" id="A0A1S3IZY5"/>
<evidence type="ECO:0000256" key="5">
    <source>
        <dbReference type="ARBA" id="ARBA00022989"/>
    </source>
</evidence>
<keyword evidence="9" id="KW-0521">NADP</keyword>
<comment type="subcellular location">
    <subcellularLocation>
        <location evidence="1">Membrane</location>
        <topology evidence="1">Multi-pass membrane protein</topology>
    </subcellularLocation>
</comment>
<dbReference type="Gene3D" id="3.40.50.720">
    <property type="entry name" value="NAD(P)-binding Rossmann-like Domain"/>
    <property type="match status" value="1"/>
</dbReference>
<dbReference type="Proteomes" id="UP000085678">
    <property type="component" value="Unplaced"/>
</dbReference>
<dbReference type="GO" id="GO:0005777">
    <property type="term" value="C:peroxisome"/>
    <property type="evidence" value="ECO:0007669"/>
    <property type="project" value="TreeGrafter"/>
</dbReference>
<comment type="similarity">
    <text evidence="2 9">Belongs to the fatty acyl-CoA reductase family.</text>
</comment>
<keyword evidence="6 9" id="KW-0443">Lipid metabolism</keyword>
<dbReference type="KEGG" id="lak:106169022"/>
<dbReference type="FunCoup" id="A0A1S3IZY5">
    <property type="interactions" value="417"/>
</dbReference>
<evidence type="ECO:0000313" key="12">
    <source>
        <dbReference type="Proteomes" id="UP000085678"/>
    </source>
</evidence>
<dbReference type="Pfam" id="PF07993">
    <property type="entry name" value="NAD_binding_4"/>
    <property type="match status" value="1"/>
</dbReference>
<dbReference type="GO" id="GO:0016020">
    <property type="term" value="C:membrane"/>
    <property type="evidence" value="ECO:0007669"/>
    <property type="project" value="UniProtKB-SubCell"/>
</dbReference>
<evidence type="ECO:0000256" key="1">
    <source>
        <dbReference type="ARBA" id="ARBA00004141"/>
    </source>
</evidence>
<dbReference type="RefSeq" id="XP_013403762.1">
    <property type="nucleotide sequence ID" value="XM_013548308.1"/>
</dbReference>
<evidence type="ECO:0000256" key="8">
    <source>
        <dbReference type="ARBA" id="ARBA00052530"/>
    </source>
</evidence>
<feature type="transmembrane region" description="Helical" evidence="9">
    <location>
        <begin position="469"/>
        <end position="487"/>
    </location>
</feature>
<organism evidence="12 13">
    <name type="scientific">Lingula anatina</name>
    <name type="common">Brachiopod</name>
    <name type="synonym">Lingula unguis</name>
    <dbReference type="NCBI Taxonomy" id="7574"/>
    <lineage>
        <taxon>Eukaryota</taxon>
        <taxon>Metazoa</taxon>
        <taxon>Spiralia</taxon>
        <taxon>Lophotrochozoa</taxon>
        <taxon>Brachiopoda</taxon>
        <taxon>Linguliformea</taxon>
        <taxon>Lingulata</taxon>
        <taxon>Lingulida</taxon>
        <taxon>Linguloidea</taxon>
        <taxon>Lingulidae</taxon>
        <taxon>Lingula</taxon>
    </lineage>
</organism>